<protein>
    <submittedName>
        <fullName evidence="1">Uncharacterized protein</fullName>
    </submittedName>
</protein>
<evidence type="ECO:0000313" key="1">
    <source>
        <dbReference type="EMBL" id="KAL0430854.1"/>
    </source>
</evidence>
<dbReference type="EMBL" id="JACGWJ010000003">
    <property type="protein sequence ID" value="KAL0430854.1"/>
    <property type="molecule type" value="Genomic_DNA"/>
</dbReference>
<dbReference type="AlphaFoldDB" id="A0AAW2VM47"/>
<proteinExistence type="predicted"/>
<accession>A0AAW2VM47</accession>
<name>A0AAW2VM47_SESRA</name>
<comment type="caution">
    <text evidence="1">The sequence shown here is derived from an EMBL/GenBank/DDBJ whole genome shotgun (WGS) entry which is preliminary data.</text>
</comment>
<reference evidence="1" key="2">
    <citation type="journal article" date="2024" name="Plant">
        <title>Genomic evolution and insights into agronomic trait innovations of Sesamum species.</title>
        <authorList>
            <person name="Miao H."/>
            <person name="Wang L."/>
            <person name="Qu L."/>
            <person name="Liu H."/>
            <person name="Sun Y."/>
            <person name="Le M."/>
            <person name="Wang Q."/>
            <person name="Wei S."/>
            <person name="Zheng Y."/>
            <person name="Lin W."/>
            <person name="Duan Y."/>
            <person name="Cao H."/>
            <person name="Xiong S."/>
            <person name="Wang X."/>
            <person name="Wei L."/>
            <person name="Li C."/>
            <person name="Ma Q."/>
            <person name="Ju M."/>
            <person name="Zhao R."/>
            <person name="Li G."/>
            <person name="Mu C."/>
            <person name="Tian Q."/>
            <person name="Mei H."/>
            <person name="Zhang T."/>
            <person name="Gao T."/>
            <person name="Zhang H."/>
        </authorList>
    </citation>
    <scope>NUCLEOTIDE SEQUENCE</scope>
    <source>
        <strain evidence="1">G02</strain>
    </source>
</reference>
<organism evidence="1">
    <name type="scientific">Sesamum radiatum</name>
    <name type="common">Black benniseed</name>
    <dbReference type="NCBI Taxonomy" id="300843"/>
    <lineage>
        <taxon>Eukaryota</taxon>
        <taxon>Viridiplantae</taxon>
        <taxon>Streptophyta</taxon>
        <taxon>Embryophyta</taxon>
        <taxon>Tracheophyta</taxon>
        <taxon>Spermatophyta</taxon>
        <taxon>Magnoliopsida</taxon>
        <taxon>eudicotyledons</taxon>
        <taxon>Gunneridae</taxon>
        <taxon>Pentapetalae</taxon>
        <taxon>asterids</taxon>
        <taxon>lamiids</taxon>
        <taxon>Lamiales</taxon>
        <taxon>Pedaliaceae</taxon>
        <taxon>Sesamum</taxon>
    </lineage>
</organism>
<sequence length="72" mass="8417">MEQYFLTANMVDEARKVSTATIYLTGDAKLWCAPNMRRSRRIRCDWIPGIFFRRRSKCSSSRRMLSTMPGGH</sequence>
<gene>
    <name evidence="1" type="ORF">Sradi_0711400</name>
</gene>
<reference evidence="1" key="1">
    <citation type="submission" date="2020-06" db="EMBL/GenBank/DDBJ databases">
        <authorList>
            <person name="Li T."/>
            <person name="Hu X."/>
            <person name="Zhang T."/>
            <person name="Song X."/>
            <person name="Zhang H."/>
            <person name="Dai N."/>
            <person name="Sheng W."/>
            <person name="Hou X."/>
            <person name="Wei L."/>
        </authorList>
    </citation>
    <scope>NUCLEOTIDE SEQUENCE</scope>
    <source>
        <strain evidence="1">G02</strain>
        <tissue evidence="1">Leaf</tissue>
    </source>
</reference>